<keyword evidence="2" id="KW-1185">Reference proteome</keyword>
<protein>
    <submittedName>
        <fullName evidence="1">Uncharacterized protein</fullName>
    </submittedName>
</protein>
<organism evidence="1 2">
    <name type="scientific">Eumeta variegata</name>
    <name type="common">Bagworm moth</name>
    <name type="synonym">Eumeta japonica</name>
    <dbReference type="NCBI Taxonomy" id="151549"/>
    <lineage>
        <taxon>Eukaryota</taxon>
        <taxon>Metazoa</taxon>
        <taxon>Ecdysozoa</taxon>
        <taxon>Arthropoda</taxon>
        <taxon>Hexapoda</taxon>
        <taxon>Insecta</taxon>
        <taxon>Pterygota</taxon>
        <taxon>Neoptera</taxon>
        <taxon>Endopterygota</taxon>
        <taxon>Lepidoptera</taxon>
        <taxon>Glossata</taxon>
        <taxon>Ditrysia</taxon>
        <taxon>Tineoidea</taxon>
        <taxon>Psychidae</taxon>
        <taxon>Oiketicinae</taxon>
        <taxon>Eumeta</taxon>
    </lineage>
</organism>
<dbReference type="Proteomes" id="UP000299102">
    <property type="component" value="Unassembled WGS sequence"/>
</dbReference>
<proteinExistence type="predicted"/>
<evidence type="ECO:0000313" key="2">
    <source>
        <dbReference type="Proteomes" id="UP000299102"/>
    </source>
</evidence>
<sequence length="91" mass="10182">MFIPHKRLLADAGAEGKCTRDVRQTRLRAVICTPLMRERLKTENAGWYGSIPLYRKTIGVSETNRTTTCTVVALDDHGSSGPDTWDETSEE</sequence>
<evidence type="ECO:0000313" key="1">
    <source>
        <dbReference type="EMBL" id="GBP72618.1"/>
    </source>
</evidence>
<name>A0A4C1Y9K6_EUMVA</name>
<dbReference type="AlphaFoldDB" id="A0A4C1Y9K6"/>
<accession>A0A4C1Y9K6</accession>
<gene>
    <name evidence="1" type="ORF">EVAR_83128_1</name>
</gene>
<comment type="caution">
    <text evidence="1">The sequence shown here is derived from an EMBL/GenBank/DDBJ whole genome shotgun (WGS) entry which is preliminary data.</text>
</comment>
<reference evidence="1 2" key="1">
    <citation type="journal article" date="2019" name="Commun. Biol.">
        <title>The bagworm genome reveals a unique fibroin gene that provides high tensile strength.</title>
        <authorList>
            <person name="Kono N."/>
            <person name="Nakamura H."/>
            <person name="Ohtoshi R."/>
            <person name="Tomita M."/>
            <person name="Numata K."/>
            <person name="Arakawa K."/>
        </authorList>
    </citation>
    <scope>NUCLEOTIDE SEQUENCE [LARGE SCALE GENOMIC DNA]</scope>
</reference>
<dbReference type="EMBL" id="BGZK01001152">
    <property type="protein sequence ID" value="GBP72618.1"/>
    <property type="molecule type" value="Genomic_DNA"/>
</dbReference>